<dbReference type="GO" id="GO:0000166">
    <property type="term" value="F:nucleotide binding"/>
    <property type="evidence" value="ECO:0007669"/>
    <property type="project" value="UniProtKB-KW"/>
</dbReference>
<gene>
    <name evidence="11" type="ORF">AKN88_00515</name>
    <name evidence="12" type="ORF">HX099_06520</name>
</gene>
<dbReference type="GO" id="GO:0034599">
    <property type="term" value="P:cellular response to oxidative stress"/>
    <property type="evidence" value="ECO:0007669"/>
    <property type="project" value="TreeGrafter"/>
</dbReference>
<name>A0A0K1XBN3_9GAMM</name>
<dbReference type="OrthoDB" id="9784483at2"/>
<evidence type="ECO:0000256" key="8">
    <source>
        <dbReference type="ARBA" id="ARBA00023002"/>
    </source>
</evidence>
<dbReference type="CDD" id="cd06195">
    <property type="entry name" value="FNR1"/>
    <property type="match status" value="1"/>
</dbReference>
<dbReference type="EMBL" id="CP012365">
    <property type="protein sequence ID" value="AKX58593.1"/>
    <property type="molecule type" value="Genomic_DNA"/>
</dbReference>
<evidence type="ECO:0000256" key="5">
    <source>
        <dbReference type="ARBA" id="ARBA00022741"/>
    </source>
</evidence>
<dbReference type="KEGG" id="pbb:AKN87_02420"/>
<accession>A0A0K1XBN3</accession>
<dbReference type="RefSeq" id="WP_053099493.1">
    <property type="nucleotide sequence ID" value="NZ_CP012358.1"/>
</dbReference>
<reference evidence="11 13" key="1">
    <citation type="journal article" date="2015" name="Genome Announc.">
        <title>Genome Sequences of Oblitimonas alkaliphila gen. nov. sp. nov. (Proposed), a Novel Bacterium of the Pseudomonadaceae Family.</title>
        <authorList>
            <person name="Lauer A.C."/>
            <person name="Nicholson A.C."/>
            <person name="Humrighouse B.W."/>
            <person name="Emery B."/>
            <person name="Drobish A."/>
            <person name="Juieng P."/>
            <person name="Loparev V."/>
            <person name="McQuiston J.R."/>
        </authorList>
    </citation>
    <scope>NUCLEOTIDE SEQUENCE [LARGE SCALE GENOMIC DNA]</scope>
    <source>
        <strain evidence="11 13">E5571</strain>
    </source>
</reference>
<dbReference type="PANTHER" id="PTHR47878:SF1">
    <property type="entry name" value="FLAVODOXIN_FERREDOXIN--NADP REDUCTASE"/>
    <property type="match status" value="1"/>
</dbReference>
<dbReference type="InterPro" id="IPR017938">
    <property type="entry name" value="Riboflavin_synthase-like_b-brl"/>
</dbReference>
<dbReference type="InterPro" id="IPR033892">
    <property type="entry name" value="FNR_bac"/>
</dbReference>
<proteinExistence type="inferred from homology"/>
<evidence type="ECO:0000256" key="2">
    <source>
        <dbReference type="ARBA" id="ARBA00008312"/>
    </source>
</evidence>
<evidence type="ECO:0000313" key="13">
    <source>
        <dbReference type="Proteomes" id="UP000063953"/>
    </source>
</evidence>
<evidence type="ECO:0000256" key="4">
    <source>
        <dbReference type="ARBA" id="ARBA00022630"/>
    </source>
</evidence>
<dbReference type="InterPro" id="IPR051930">
    <property type="entry name" value="FNR_type-1"/>
</dbReference>
<dbReference type="GO" id="GO:0004324">
    <property type="term" value="F:ferredoxin-NADP+ reductase activity"/>
    <property type="evidence" value="ECO:0007669"/>
    <property type="project" value="UniProtKB-EC"/>
</dbReference>
<evidence type="ECO:0000313" key="11">
    <source>
        <dbReference type="EMBL" id="AKX58593.1"/>
    </source>
</evidence>
<organism evidence="11 13">
    <name type="scientific">Thiopseudomonas alkaliphila</name>
    <dbReference type="NCBI Taxonomy" id="1697053"/>
    <lineage>
        <taxon>Bacteria</taxon>
        <taxon>Pseudomonadati</taxon>
        <taxon>Pseudomonadota</taxon>
        <taxon>Gammaproteobacteria</taxon>
        <taxon>Pseudomonadales</taxon>
        <taxon>Pseudomonadaceae</taxon>
        <taxon>Thiopseudomonas</taxon>
    </lineage>
</organism>
<dbReference type="AlphaFoldDB" id="A0A0K1XBN3"/>
<dbReference type="Pfam" id="PF00970">
    <property type="entry name" value="FAD_binding_6"/>
    <property type="match status" value="1"/>
</dbReference>
<dbReference type="Proteomes" id="UP000063953">
    <property type="component" value="Chromosome"/>
</dbReference>
<comment type="similarity">
    <text evidence="2">Belongs to the ferredoxin--NADP reductase type 1 family.</text>
</comment>
<dbReference type="GeneID" id="93983123"/>
<dbReference type="InterPro" id="IPR039261">
    <property type="entry name" value="FNR_nucleotide-bd"/>
</dbReference>
<dbReference type="Proteomes" id="UP001173465">
    <property type="component" value="Unassembled WGS sequence"/>
</dbReference>
<evidence type="ECO:0000256" key="9">
    <source>
        <dbReference type="ARBA" id="ARBA00047776"/>
    </source>
</evidence>
<keyword evidence="13" id="KW-1185">Reference proteome</keyword>
<dbReference type="Gene3D" id="3.40.50.80">
    <property type="entry name" value="Nucleotide-binding domain of ferredoxin-NADP reductase (FNR) module"/>
    <property type="match status" value="1"/>
</dbReference>
<keyword evidence="4" id="KW-0285">Flavoprotein</keyword>
<evidence type="ECO:0000256" key="6">
    <source>
        <dbReference type="ARBA" id="ARBA00022827"/>
    </source>
</evidence>
<comment type="cofactor">
    <cofactor evidence="1">
        <name>FAD</name>
        <dbReference type="ChEBI" id="CHEBI:57692"/>
    </cofactor>
</comment>
<evidence type="ECO:0000313" key="12">
    <source>
        <dbReference type="EMBL" id="MDM1696314.1"/>
    </source>
</evidence>
<dbReference type="STRING" id="1697053.AKN87_02420"/>
<feature type="domain" description="FAD-binding FR-type" evidence="10">
    <location>
        <begin position="2"/>
        <end position="102"/>
    </location>
</feature>
<evidence type="ECO:0000259" key="10">
    <source>
        <dbReference type="PROSITE" id="PS51384"/>
    </source>
</evidence>
<protein>
    <recommendedName>
        <fullName evidence="3">ferredoxin--NADP(+) reductase</fullName>
        <ecNumber evidence="3">1.18.1.2</ecNumber>
    </recommendedName>
</protein>
<evidence type="ECO:0000256" key="3">
    <source>
        <dbReference type="ARBA" id="ARBA00013223"/>
    </source>
</evidence>
<dbReference type="SUPFAM" id="SSF63380">
    <property type="entry name" value="Riboflavin synthase domain-like"/>
    <property type="match status" value="1"/>
</dbReference>
<dbReference type="InterPro" id="IPR008333">
    <property type="entry name" value="Cbr1-like_FAD-bd_dom"/>
</dbReference>
<dbReference type="EMBL" id="JACANB010000003">
    <property type="protein sequence ID" value="MDM1696314.1"/>
    <property type="molecule type" value="Genomic_DNA"/>
</dbReference>
<dbReference type="PATRIC" id="fig|1697052.3.peg.466"/>
<reference evidence="12" key="3">
    <citation type="journal article" date="2022" name="Sci. Total Environ.">
        <title>Prevalence, transmission, and molecular epidemiology of tet(X)-positive bacteria among humans, animals, and environmental niches in China: An epidemiological, and genomic-based study.</title>
        <authorList>
            <person name="Dong N."/>
            <person name="Zeng Y."/>
            <person name="Cai C."/>
            <person name="Sun C."/>
            <person name="Lu J."/>
            <person name="Liu C."/>
            <person name="Zhou H."/>
            <person name="Sun Q."/>
            <person name="Shu L."/>
            <person name="Wang H."/>
            <person name="Wang Y."/>
            <person name="Wang S."/>
            <person name="Wu C."/>
            <person name="Chan E.W."/>
            <person name="Chen G."/>
            <person name="Shen Z."/>
            <person name="Chen S."/>
            <person name="Zhang R."/>
        </authorList>
    </citation>
    <scope>NUCLEOTIDE SEQUENCE</scope>
    <source>
        <strain evidence="12">DF46-2-2</strain>
    </source>
</reference>
<reference evidence="12" key="2">
    <citation type="submission" date="2020-06" db="EMBL/GenBank/DDBJ databases">
        <authorList>
            <person name="Dong N."/>
        </authorList>
    </citation>
    <scope>NUCLEOTIDE SEQUENCE</scope>
    <source>
        <strain evidence="12">DF46-2-2</strain>
    </source>
</reference>
<dbReference type="SUPFAM" id="SSF52343">
    <property type="entry name" value="Ferredoxin reductase-like, C-terminal NADP-linked domain"/>
    <property type="match status" value="1"/>
</dbReference>
<keyword evidence="6" id="KW-0274">FAD</keyword>
<dbReference type="FunFam" id="3.40.50.80:FF:000002">
    <property type="entry name" value="Ferredoxin--NADP reductase"/>
    <property type="match status" value="1"/>
</dbReference>
<evidence type="ECO:0000256" key="7">
    <source>
        <dbReference type="ARBA" id="ARBA00022857"/>
    </source>
</evidence>
<dbReference type="EC" id="1.18.1.2" evidence="3"/>
<dbReference type="PRINTS" id="PR00371">
    <property type="entry name" value="FPNCR"/>
</dbReference>
<dbReference type="GO" id="GO:0042167">
    <property type="term" value="P:heme catabolic process"/>
    <property type="evidence" value="ECO:0007669"/>
    <property type="project" value="TreeGrafter"/>
</dbReference>
<evidence type="ECO:0000256" key="1">
    <source>
        <dbReference type="ARBA" id="ARBA00001974"/>
    </source>
</evidence>
<dbReference type="Pfam" id="PF00175">
    <property type="entry name" value="NAD_binding_1"/>
    <property type="match status" value="1"/>
</dbReference>
<dbReference type="InterPro" id="IPR017927">
    <property type="entry name" value="FAD-bd_FR_type"/>
</dbReference>
<dbReference type="Gene3D" id="2.40.30.10">
    <property type="entry name" value="Translation factors"/>
    <property type="match status" value="1"/>
</dbReference>
<keyword evidence="5" id="KW-0547">Nucleotide-binding</keyword>
<sequence length="257" mass="29532">MSKFYQEKVTAIHHWTDHLFSFTATRDPGLRFRSGQFVMLGLEVDGRPLMRAYSVASPHYADEIEFFSIKVPDGPLTSRLQHLNVGDEVLISRKPTGTLVLDDLLPGKRLFLFSTGTGLAPFISLLQDPETYERFEQVILLHGVRYEKDLAYREFFTQELPNNEFLGELVQQQLVYYPCVSREPFKHQGRITSLIENEQFYRDTGLEPLNPATDRAMICGSTAMLHDIKDMLEARNFKISPRMGEMGDFVIERAFAD</sequence>
<comment type="catalytic activity">
    <reaction evidence="9">
        <text>2 reduced [2Fe-2S]-[ferredoxin] + NADP(+) + H(+) = 2 oxidized [2Fe-2S]-[ferredoxin] + NADPH</text>
        <dbReference type="Rhea" id="RHEA:20125"/>
        <dbReference type="Rhea" id="RHEA-COMP:10000"/>
        <dbReference type="Rhea" id="RHEA-COMP:10001"/>
        <dbReference type="ChEBI" id="CHEBI:15378"/>
        <dbReference type="ChEBI" id="CHEBI:33737"/>
        <dbReference type="ChEBI" id="CHEBI:33738"/>
        <dbReference type="ChEBI" id="CHEBI:57783"/>
        <dbReference type="ChEBI" id="CHEBI:58349"/>
        <dbReference type="EC" id="1.18.1.2"/>
    </reaction>
</comment>
<dbReference type="InterPro" id="IPR001709">
    <property type="entry name" value="Flavoprot_Pyr_Nucl_cyt_Rdtase"/>
</dbReference>
<dbReference type="PANTHER" id="PTHR47878">
    <property type="entry name" value="OXIDOREDUCTASE FAD/NAD(P)-BINDING DOMAIN PROTEIN"/>
    <property type="match status" value="1"/>
</dbReference>
<dbReference type="PROSITE" id="PS51384">
    <property type="entry name" value="FAD_FR"/>
    <property type="match status" value="1"/>
</dbReference>
<dbReference type="InterPro" id="IPR001433">
    <property type="entry name" value="OxRdtase_FAD/NAD-bd"/>
</dbReference>
<keyword evidence="8" id="KW-0560">Oxidoreductase</keyword>
<keyword evidence="7" id="KW-0521">NADP</keyword>